<feature type="DNA-binding region" description="OmpR/PhoB-type" evidence="7">
    <location>
        <begin position="121"/>
        <end position="218"/>
    </location>
</feature>
<evidence type="ECO:0000313" key="11">
    <source>
        <dbReference type="Proteomes" id="UP000185934"/>
    </source>
</evidence>
<dbReference type="EMBL" id="CP018258">
    <property type="protein sequence ID" value="APV44391.1"/>
    <property type="molecule type" value="Genomic_DNA"/>
</dbReference>
<dbReference type="InterPro" id="IPR001789">
    <property type="entry name" value="Sig_transdc_resp-reg_receiver"/>
</dbReference>
<keyword evidence="1 6" id="KW-0597">Phosphoprotein</keyword>
<dbReference type="PANTHER" id="PTHR48111:SF1">
    <property type="entry name" value="TWO-COMPONENT RESPONSE REGULATOR ORR33"/>
    <property type="match status" value="1"/>
</dbReference>
<reference evidence="11" key="1">
    <citation type="submission" date="2016-11" db="EMBL/GenBank/DDBJ databases">
        <title>Dehalogenimonas formicexedens sp. nov., a chlorinated alkane respiring bacterium isolated from contaminated groundwater.</title>
        <authorList>
            <person name="Key T.A."/>
            <person name="Bowman K.S."/>
            <person name="Lee I."/>
            <person name="Chun J."/>
            <person name="Albuquerque L."/>
            <person name="da Costa M.S."/>
            <person name="Rainey F.A."/>
            <person name="Moe W.M."/>
        </authorList>
    </citation>
    <scope>NUCLEOTIDE SEQUENCE [LARGE SCALE GENOMIC DNA]</scope>
    <source>
        <strain evidence="11">NSZ-14</strain>
    </source>
</reference>
<evidence type="ECO:0000256" key="6">
    <source>
        <dbReference type="PROSITE-ProRule" id="PRU00169"/>
    </source>
</evidence>
<keyword evidence="5" id="KW-0804">Transcription</keyword>
<evidence type="ECO:0000256" key="5">
    <source>
        <dbReference type="ARBA" id="ARBA00023163"/>
    </source>
</evidence>
<evidence type="ECO:0000256" key="2">
    <source>
        <dbReference type="ARBA" id="ARBA00023012"/>
    </source>
</evidence>
<evidence type="ECO:0000313" key="10">
    <source>
        <dbReference type="EMBL" id="APV44391.1"/>
    </source>
</evidence>
<dbReference type="InterPro" id="IPR011006">
    <property type="entry name" value="CheY-like_superfamily"/>
</dbReference>
<dbReference type="PROSITE" id="PS50110">
    <property type="entry name" value="RESPONSE_REGULATORY"/>
    <property type="match status" value="1"/>
</dbReference>
<dbReference type="SUPFAM" id="SSF46894">
    <property type="entry name" value="C-terminal effector domain of the bipartite response regulators"/>
    <property type="match status" value="1"/>
</dbReference>
<organism evidence="10 11">
    <name type="scientific">Dehalogenimonas formicexedens</name>
    <dbReference type="NCBI Taxonomy" id="1839801"/>
    <lineage>
        <taxon>Bacteria</taxon>
        <taxon>Bacillati</taxon>
        <taxon>Chloroflexota</taxon>
        <taxon>Dehalococcoidia</taxon>
        <taxon>Dehalococcoidales</taxon>
        <taxon>Dehalococcoidaceae</taxon>
        <taxon>Dehalogenimonas</taxon>
    </lineage>
</organism>
<dbReference type="Gene3D" id="3.40.50.2300">
    <property type="match status" value="1"/>
</dbReference>
<dbReference type="KEGG" id="dfo:Dform_01056"/>
<name>A0A1P8F7E3_9CHLR</name>
<evidence type="ECO:0000256" key="1">
    <source>
        <dbReference type="ARBA" id="ARBA00022553"/>
    </source>
</evidence>
<dbReference type="SUPFAM" id="SSF52172">
    <property type="entry name" value="CheY-like"/>
    <property type="match status" value="1"/>
</dbReference>
<dbReference type="GO" id="GO:0000156">
    <property type="term" value="F:phosphorelay response regulator activity"/>
    <property type="evidence" value="ECO:0007669"/>
    <property type="project" value="TreeGrafter"/>
</dbReference>
<dbReference type="SMART" id="SM00862">
    <property type="entry name" value="Trans_reg_C"/>
    <property type="match status" value="1"/>
</dbReference>
<gene>
    <name evidence="10" type="ORF">Dform_01056</name>
</gene>
<dbReference type="GO" id="GO:0032993">
    <property type="term" value="C:protein-DNA complex"/>
    <property type="evidence" value="ECO:0007669"/>
    <property type="project" value="TreeGrafter"/>
</dbReference>
<dbReference type="PANTHER" id="PTHR48111">
    <property type="entry name" value="REGULATOR OF RPOS"/>
    <property type="match status" value="1"/>
</dbReference>
<dbReference type="FunFam" id="1.10.10.10:FF:000018">
    <property type="entry name" value="DNA-binding response regulator ResD"/>
    <property type="match status" value="1"/>
</dbReference>
<dbReference type="GO" id="GO:0000976">
    <property type="term" value="F:transcription cis-regulatory region binding"/>
    <property type="evidence" value="ECO:0007669"/>
    <property type="project" value="TreeGrafter"/>
</dbReference>
<dbReference type="GO" id="GO:0006355">
    <property type="term" value="P:regulation of DNA-templated transcription"/>
    <property type="evidence" value="ECO:0007669"/>
    <property type="project" value="InterPro"/>
</dbReference>
<dbReference type="Pfam" id="PF00486">
    <property type="entry name" value="Trans_reg_C"/>
    <property type="match status" value="1"/>
</dbReference>
<feature type="domain" description="Response regulatory" evidence="8">
    <location>
        <begin position="3"/>
        <end position="112"/>
    </location>
</feature>
<feature type="modified residue" description="4-aspartylphosphate" evidence="6">
    <location>
        <position position="52"/>
    </location>
</feature>
<evidence type="ECO:0000259" key="8">
    <source>
        <dbReference type="PROSITE" id="PS50110"/>
    </source>
</evidence>
<evidence type="ECO:0000256" key="3">
    <source>
        <dbReference type="ARBA" id="ARBA00023015"/>
    </source>
</evidence>
<dbReference type="STRING" id="1839801.Dform_01056"/>
<dbReference type="InterPro" id="IPR036388">
    <property type="entry name" value="WH-like_DNA-bd_sf"/>
</dbReference>
<dbReference type="GO" id="GO:0005829">
    <property type="term" value="C:cytosol"/>
    <property type="evidence" value="ECO:0007669"/>
    <property type="project" value="TreeGrafter"/>
</dbReference>
<feature type="domain" description="OmpR/PhoB-type" evidence="9">
    <location>
        <begin position="121"/>
        <end position="218"/>
    </location>
</feature>
<dbReference type="Gene3D" id="1.10.10.10">
    <property type="entry name" value="Winged helix-like DNA-binding domain superfamily/Winged helix DNA-binding domain"/>
    <property type="match status" value="1"/>
</dbReference>
<dbReference type="InterPro" id="IPR001867">
    <property type="entry name" value="OmpR/PhoB-type_DNA-bd"/>
</dbReference>
<keyword evidence="3" id="KW-0805">Transcription regulation</keyword>
<evidence type="ECO:0000256" key="7">
    <source>
        <dbReference type="PROSITE-ProRule" id="PRU01091"/>
    </source>
</evidence>
<keyword evidence="11" id="KW-1185">Reference proteome</keyword>
<dbReference type="RefSeq" id="WP_076004077.1">
    <property type="nucleotide sequence ID" value="NZ_CP018258.1"/>
</dbReference>
<dbReference type="PROSITE" id="PS51755">
    <property type="entry name" value="OMPR_PHOB"/>
    <property type="match status" value="1"/>
</dbReference>
<accession>A0A1P8F7E3</accession>
<sequence length="220" mass="24868">MFNILILAEENDKTRELKNRLSREGYVCTLTPPGNEPEKIAAQQAPRLVVLDVGPDGEIPTLDTSSDGKGPMIIAVAFRPRMQELATRDDITDFVLKPFDVDELLTRIRRLAARAKATPPSDIITAGDLIIDTARCEVSLGGSPVELTFREYELLKFLASNRGRVFSREVLLNKVWGYEYFGGDRTVDVHVRRLRSKIEESGQIYVETVRNIGYRFKRVI</sequence>
<keyword evidence="2" id="KW-0902">Two-component regulatory system</keyword>
<dbReference type="Proteomes" id="UP000185934">
    <property type="component" value="Chromosome"/>
</dbReference>
<dbReference type="CDD" id="cd00383">
    <property type="entry name" value="trans_reg_C"/>
    <property type="match status" value="1"/>
</dbReference>
<evidence type="ECO:0000259" key="9">
    <source>
        <dbReference type="PROSITE" id="PS51755"/>
    </source>
</evidence>
<dbReference type="AlphaFoldDB" id="A0A1P8F7E3"/>
<dbReference type="InterPro" id="IPR039420">
    <property type="entry name" value="WalR-like"/>
</dbReference>
<keyword evidence="4 7" id="KW-0238">DNA-binding</keyword>
<evidence type="ECO:0000256" key="4">
    <source>
        <dbReference type="ARBA" id="ARBA00023125"/>
    </source>
</evidence>
<dbReference type="InterPro" id="IPR016032">
    <property type="entry name" value="Sig_transdc_resp-reg_C-effctor"/>
</dbReference>
<proteinExistence type="predicted"/>
<protein>
    <submittedName>
        <fullName evidence="10">Two-component system, OmpR family, alkaline phosphatase synthesis response regulator PhoP</fullName>
    </submittedName>
</protein>